<sequence>MNPFTKVQLVNKLNEWDADGARIAKASWHSQYKDSTWIFPGGLPHDLTERDIFCVFSQYSETININLVWDRKTAKSKGFCFICYEDQRNMVLAIDNLNGKIYPSGPLLGLGSREELSE</sequence>
<evidence type="ECO:0000256" key="1">
    <source>
        <dbReference type="ARBA" id="ARBA00022884"/>
    </source>
</evidence>
<proteinExistence type="predicted"/>
<dbReference type="InterPro" id="IPR000504">
    <property type="entry name" value="RRM_dom"/>
</dbReference>
<reference evidence="4" key="1">
    <citation type="submission" date="2025-08" db="UniProtKB">
        <authorList>
            <consortium name="Ensembl"/>
        </authorList>
    </citation>
    <scope>IDENTIFICATION</scope>
</reference>
<dbReference type="PANTHER" id="PTHR45880:SF1">
    <property type="entry name" value="RNA-BINDING MOTIF PROTEIN, X-LINKED 2"/>
    <property type="match status" value="1"/>
</dbReference>
<dbReference type="InterPro" id="IPR012677">
    <property type="entry name" value="Nucleotide-bd_a/b_plait_sf"/>
</dbReference>
<dbReference type="PANTHER" id="PTHR45880">
    <property type="entry name" value="RNA-BINDING MOTIF PROTEIN, X-LINKED 2"/>
    <property type="match status" value="1"/>
</dbReference>
<dbReference type="AlphaFoldDB" id="A0A8D1I0M1"/>
<evidence type="ECO:0000313" key="5">
    <source>
        <dbReference type="Proteomes" id="UP000694728"/>
    </source>
</evidence>
<dbReference type="Ensembl" id="ENSSSCT00045035741.1">
    <property type="protein sequence ID" value="ENSSSCP00045024842.1"/>
    <property type="gene ID" value="ENSSSCG00045020958.1"/>
</dbReference>
<dbReference type="InterPro" id="IPR051847">
    <property type="entry name" value="RNA_proc/Spliceosome_comp"/>
</dbReference>
<dbReference type="SUPFAM" id="SSF54928">
    <property type="entry name" value="RNA-binding domain, RBD"/>
    <property type="match status" value="1"/>
</dbReference>
<dbReference type="Proteomes" id="UP000694728">
    <property type="component" value="Unplaced"/>
</dbReference>
<protein>
    <recommendedName>
        <fullName evidence="3">RRM domain-containing protein</fullName>
    </recommendedName>
</protein>
<evidence type="ECO:0000256" key="2">
    <source>
        <dbReference type="PROSITE-ProRule" id="PRU00176"/>
    </source>
</evidence>
<dbReference type="GO" id="GO:0003723">
    <property type="term" value="F:RNA binding"/>
    <property type="evidence" value="ECO:0007669"/>
    <property type="project" value="UniProtKB-UniRule"/>
</dbReference>
<evidence type="ECO:0000313" key="4">
    <source>
        <dbReference type="Ensembl" id="ENSSSCP00045024842.1"/>
    </source>
</evidence>
<dbReference type="SMART" id="SM00360">
    <property type="entry name" value="RRM"/>
    <property type="match status" value="1"/>
</dbReference>
<evidence type="ECO:0000259" key="3">
    <source>
        <dbReference type="PROSITE" id="PS50102"/>
    </source>
</evidence>
<keyword evidence="1 2" id="KW-0694">RNA-binding</keyword>
<accession>A0A8D1I0M1</accession>
<dbReference type="Pfam" id="PF00076">
    <property type="entry name" value="RRM_1"/>
    <property type="match status" value="1"/>
</dbReference>
<organism evidence="4 5">
    <name type="scientific">Sus scrofa</name>
    <name type="common">Pig</name>
    <dbReference type="NCBI Taxonomy" id="9823"/>
    <lineage>
        <taxon>Eukaryota</taxon>
        <taxon>Metazoa</taxon>
        <taxon>Chordata</taxon>
        <taxon>Craniata</taxon>
        <taxon>Vertebrata</taxon>
        <taxon>Euteleostomi</taxon>
        <taxon>Mammalia</taxon>
        <taxon>Eutheria</taxon>
        <taxon>Laurasiatheria</taxon>
        <taxon>Artiodactyla</taxon>
        <taxon>Suina</taxon>
        <taxon>Suidae</taxon>
        <taxon>Sus</taxon>
    </lineage>
</organism>
<dbReference type="Gene3D" id="3.30.70.330">
    <property type="match status" value="1"/>
</dbReference>
<dbReference type="PROSITE" id="PS50102">
    <property type="entry name" value="RRM"/>
    <property type="match status" value="1"/>
</dbReference>
<name>A0A8D1I0M1_PIG</name>
<dbReference type="InterPro" id="IPR035979">
    <property type="entry name" value="RBD_domain_sf"/>
</dbReference>
<feature type="domain" description="RRM" evidence="3">
    <location>
        <begin position="36"/>
        <end position="115"/>
    </location>
</feature>